<evidence type="ECO:0000313" key="1">
    <source>
        <dbReference type="EMBL" id="SET46983.1"/>
    </source>
</evidence>
<dbReference type="EMBL" id="FOHW01000014">
    <property type="protein sequence ID" value="SET46983.1"/>
    <property type="molecule type" value="Genomic_DNA"/>
</dbReference>
<proteinExistence type="predicted"/>
<sequence>MTHQRGFTLLEMLAALAVLAVCSSVLVVAFGQSARALQQAQRSDRLSLAARSLMDEASAGRLQPGRTEGKWSGVTWQMEVSALPRGNAPATAWRLDLEVSDGARRARYSTLQVRSAGSGAGQ</sequence>
<dbReference type="Pfam" id="PF07963">
    <property type="entry name" value="N_methyl"/>
    <property type="match status" value="1"/>
</dbReference>
<gene>
    <name evidence="1" type="ORF">SAMN05216197_11464</name>
</gene>
<protein>
    <submittedName>
        <fullName evidence="1">General secretion pathway protein I</fullName>
    </submittedName>
</protein>
<dbReference type="InterPro" id="IPR045584">
    <property type="entry name" value="Pilin-like"/>
</dbReference>
<dbReference type="NCBIfam" id="TIGR02532">
    <property type="entry name" value="IV_pilin_GFxxxE"/>
    <property type="match status" value="1"/>
</dbReference>
<dbReference type="OrthoDB" id="7013103at2"/>
<reference evidence="1 2" key="1">
    <citation type="submission" date="2016-10" db="EMBL/GenBank/DDBJ databases">
        <authorList>
            <person name="de Groot N.N."/>
        </authorList>
    </citation>
    <scope>NUCLEOTIDE SEQUENCE [LARGE SCALE GENOMIC DNA]</scope>
    <source>
        <strain evidence="1 2">DSM 11363</strain>
    </source>
</reference>
<dbReference type="AlphaFoldDB" id="A0A1I0ENQ6"/>
<evidence type="ECO:0000313" key="2">
    <source>
        <dbReference type="Proteomes" id="UP000182332"/>
    </source>
</evidence>
<dbReference type="Proteomes" id="UP000182332">
    <property type="component" value="Unassembled WGS sequence"/>
</dbReference>
<dbReference type="InterPro" id="IPR012902">
    <property type="entry name" value="N_methyl_site"/>
</dbReference>
<accession>A0A1I0ENQ6</accession>
<dbReference type="SUPFAM" id="SSF54523">
    <property type="entry name" value="Pili subunits"/>
    <property type="match status" value="1"/>
</dbReference>
<name>A0A1I0ENQ6_9PSED</name>
<organism evidence="1 2">
    <name type="scientific">Pseudomonas graminis</name>
    <dbReference type="NCBI Taxonomy" id="158627"/>
    <lineage>
        <taxon>Bacteria</taxon>
        <taxon>Pseudomonadati</taxon>
        <taxon>Pseudomonadota</taxon>
        <taxon>Gammaproteobacteria</taxon>
        <taxon>Pseudomonadales</taxon>
        <taxon>Pseudomonadaceae</taxon>
        <taxon>Pseudomonas</taxon>
    </lineage>
</organism>